<dbReference type="AlphaFoldDB" id="C1BQW5"/>
<evidence type="ECO:0000313" key="10">
    <source>
        <dbReference type="EMBL" id="ACO11418.1"/>
    </source>
</evidence>
<keyword evidence="4" id="KW-0337">GPI-anchor biosynthesis</keyword>
<keyword evidence="7 9" id="KW-1133">Transmembrane helix</keyword>
<evidence type="ECO:0000256" key="2">
    <source>
        <dbReference type="ARBA" id="ARBA00004687"/>
    </source>
</evidence>
<organism evidence="10">
    <name type="scientific">Caligus rogercresseyi</name>
    <name type="common">Sea louse</name>
    <dbReference type="NCBI Taxonomy" id="217165"/>
    <lineage>
        <taxon>Eukaryota</taxon>
        <taxon>Metazoa</taxon>
        <taxon>Ecdysozoa</taxon>
        <taxon>Arthropoda</taxon>
        <taxon>Crustacea</taxon>
        <taxon>Multicrustacea</taxon>
        <taxon>Hexanauplia</taxon>
        <taxon>Copepoda</taxon>
        <taxon>Siphonostomatoida</taxon>
        <taxon>Caligidae</taxon>
        <taxon>Caligus</taxon>
    </lineage>
</organism>
<dbReference type="UniPathway" id="UPA00196"/>
<evidence type="ECO:0000256" key="3">
    <source>
        <dbReference type="ARBA" id="ARBA00010026"/>
    </source>
</evidence>
<comment type="pathway">
    <text evidence="2">Glycolipid biosynthesis; glycosylphosphatidylinositol-anchor biosynthesis.</text>
</comment>
<evidence type="ECO:0000256" key="7">
    <source>
        <dbReference type="ARBA" id="ARBA00022989"/>
    </source>
</evidence>
<comment type="subcellular location">
    <subcellularLocation>
        <location evidence="1">Endoplasmic reticulum membrane</location>
        <topology evidence="1">Multi-pass membrane protein</topology>
    </subcellularLocation>
</comment>
<evidence type="ECO:0000256" key="5">
    <source>
        <dbReference type="ARBA" id="ARBA00022692"/>
    </source>
</evidence>
<evidence type="ECO:0000256" key="4">
    <source>
        <dbReference type="ARBA" id="ARBA00022502"/>
    </source>
</evidence>
<dbReference type="PANTHER" id="PTHR13121:SF0">
    <property type="entry name" value="PHOSPHATIDYLINOSITOL GLYCAN ANCHOR BIOSYNTHESIS CLASS U PROTEIN"/>
    <property type="match status" value="1"/>
</dbReference>
<dbReference type="EMBL" id="BT076994">
    <property type="protein sequence ID" value="ACO11418.1"/>
    <property type="molecule type" value="mRNA"/>
</dbReference>
<dbReference type="PANTHER" id="PTHR13121">
    <property type="entry name" value="GPI TRANSAMIDASE COMPONENT PIG-U"/>
    <property type="match status" value="1"/>
</dbReference>
<evidence type="ECO:0000256" key="8">
    <source>
        <dbReference type="ARBA" id="ARBA00023136"/>
    </source>
</evidence>
<dbReference type="GO" id="GO:0016255">
    <property type="term" value="P:attachment of GPI anchor to protein"/>
    <property type="evidence" value="ECO:0007669"/>
    <property type="project" value="InterPro"/>
</dbReference>
<proteinExistence type="evidence at transcript level"/>
<protein>
    <submittedName>
        <fullName evidence="10">Phosphatidylinositol glycan anchor biosynthesis class U protein</fullName>
    </submittedName>
</protein>
<feature type="transmembrane region" description="Helical" evidence="9">
    <location>
        <begin position="282"/>
        <end position="304"/>
    </location>
</feature>
<keyword evidence="5 9" id="KW-0812">Transmembrane</keyword>
<name>C1BQW5_CALRO</name>
<gene>
    <name evidence="10" type="primary">PIGU</name>
</gene>
<evidence type="ECO:0000256" key="9">
    <source>
        <dbReference type="SAM" id="Phobius"/>
    </source>
</evidence>
<dbReference type="GO" id="GO:0042765">
    <property type="term" value="C:GPI-anchor transamidase complex"/>
    <property type="evidence" value="ECO:0007669"/>
    <property type="project" value="InterPro"/>
</dbReference>
<evidence type="ECO:0000256" key="6">
    <source>
        <dbReference type="ARBA" id="ARBA00022824"/>
    </source>
</evidence>
<reference evidence="10" key="1">
    <citation type="submission" date="2009-03" db="EMBL/GenBank/DDBJ databases">
        <title>Caligus rogercresseyi ESTs and full-length cDNAs.</title>
        <authorList>
            <person name="Yasuike M."/>
            <person name="von Schalburg K."/>
            <person name="Cooper G."/>
            <person name="Leong J."/>
            <person name="Jones S.R.M."/>
            <person name="Koop B.F."/>
        </authorList>
    </citation>
    <scope>NUCLEOTIDE SEQUENCE</scope>
    <source>
        <tissue evidence="10">Whole tissue</tissue>
    </source>
</reference>
<feature type="transmembrane region" description="Helical" evidence="9">
    <location>
        <begin position="224"/>
        <end position="243"/>
    </location>
</feature>
<feature type="transmembrane region" description="Helical" evidence="9">
    <location>
        <begin position="311"/>
        <end position="327"/>
    </location>
</feature>
<dbReference type="GO" id="GO:0006506">
    <property type="term" value="P:GPI anchor biosynthetic process"/>
    <property type="evidence" value="ECO:0007669"/>
    <property type="project" value="UniProtKB-UniPathway"/>
</dbReference>
<feature type="transmembrane region" description="Helical" evidence="9">
    <location>
        <begin position="192"/>
        <end position="212"/>
    </location>
</feature>
<feature type="transmembrane region" description="Helical" evidence="9">
    <location>
        <begin position="382"/>
        <end position="406"/>
    </location>
</feature>
<accession>C1BQW5</accession>
<feature type="transmembrane region" description="Helical" evidence="9">
    <location>
        <begin position="356"/>
        <end position="376"/>
    </location>
</feature>
<comment type="similarity">
    <text evidence="3">Belongs to the PIGU family.</text>
</comment>
<keyword evidence="6" id="KW-0256">Endoplasmic reticulum</keyword>
<dbReference type="InterPro" id="IPR009600">
    <property type="entry name" value="PIG-U"/>
</dbReference>
<evidence type="ECO:0000256" key="1">
    <source>
        <dbReference type="ARBA" id="ARBA00004477"/>
    </source>
</evidence>
<keyword evidence="8 9" id="KW-0472">Membrane</keyword>
<feature type="transmembrane region" description="Helical" evidence="9">
    <location>
        <begin position="255"/>
        <end position="276"/>
    </location>
</feature>
<sequence length="437" mass="49291">MSVKSSHQAMESSFKDLPLYALGFLLRVGLWFLGPDLSERVELSTPLNSHKQLLEGAKMSSMGLDPYSGVIVHETPLVLQGYLFLTDKIPSWELLYIALDLLTAFILQANARAAANDLLQREKNRKVHEEAKEMLLKPETLRQMPKYSALGFLCNPFVIANCVAKTTTTLHNLVLACLILCMSKKNRFLGSFFLAASTYLNLYTVMLLVPLVLSLKSSSLLKEFLATGTYFLGFLLGLLWLSYEMGGGTQFLFSVYGFTLSVPELTPNMGLFWYFFTEMFEHFRLFFIATFQVNVFIYLLPLSIKLRAEPYLLCLTLLSLISIFKSYPSYGDVGFYLSLLSGLPHLGPFMKQSSFVANMLLAATVLGPILFQLWIYNGSANANYFFAINLVFGTAQIFLVTDVLFAQVKRYFFLEKGFTQVNAQGEKELSKLKLNSF</sequence>
<dbReference type="Pfam" id="PF06728">
    <property type="entry name" value="PIG-U"/>
    <property type="match status" value="1"/>
</dbReference>